<dbReference type="EMBL" id="CATOUU010000003">
    <property type="protein sequence ID" value="CAI9912800.1"/>
    <property type="molecule type" value="Genomic_DNA"/>
</dbReference>
<accession>A0AA86N4P4</accession>
<name>A0AA86N4P4_9EUKA</name>
<evidence type="ECO:0000313" key="2">
    <source>
        <dbReference type="EMBL" id="CAL5998771.1"/>
    </source>
</evidence>
<reference evidence="1" key="1">
    <citation type="submission" date="2023-06" db="EMBL/GenBank/DDBJ databases">
        <authorList>
            <person name="Kurt Z."/>
        </authorList>
    </citation>
    <scope>NUCLEOTIDE SEQUENCE</scope>
</reference>
<keyword evidence="3" id="KW-1185">Reference proteome</keyword>
<organism evidence="1">
    <name type="scientific">Hexamita inflata</name>
    <dbReference type="NCBI Taxonomy" id="28002"/>
    <lineage>
        <taxon>Eukaryota</taxon>
        <taxon>Metamonada</taxon>
        <taxon>Diplomonadida</taxon>
        <taxon>Hexamitidae</taxon>
        <taxon>Hexamitinae</taxon>
        <taxon>Hexamita</taxon>
    </lineage>
</organism>
<dbReference type="Proteomes" id="UP001642409">
    <property type="component" value="Unassembled WGS sequence"/>
</dbReference>
<evidence type="ECO:0000313" key="3">
    <source>
        <dbReference type="Proteomes" id="UP001642409"/>
    </source>
</evidence>
<reference evidence="2 3" key="2">
    <citation type="submission" date="2024-07" db="EMBL/GenBank/DDBJ databases">
        <authorList>
            <person name="Akdeniz Z."/>
        </authorList>
    </citation>
    <scope>NUCLEOTIDE SEQUENCE [LARGE SCALE GENOMIC DNA]</scope>
</reference>
<dbReference type="EMBL" id="CAXDID020000038">
    <property type="protein sequence ID" value="CAL5998771.1"/>
    <property type="molecule type" value="Genomic_DNA"/>
</dbReference>
<protein>
    <submittedName>
        <fullName evidence="2">Hypothetical_protein</fullName>
    </submittedName>
</protein>
<evidence type="ECO:0000313" key="1">
    <source>
        <dbReference type="EMBL" id="CAI9912800.1"/>
    </source>
</evidence>
<comment type="caution">
    <text evidence="1">The sequence shown here is derived from an EMBL/GenBank/DDBJ whole genome shotgun (WGS) entry which is preliminary data.</text>
</comment>
<sequence length="118" mass="13700">MMRNTGCSQTNGDRGQFDPDDLSIPFLLSDIRNQIYTSSKLDLELKLNSLQNLLDDEISFNYFDYLVLKIIFFKRFEPENGEIQTLKTKAEIILNEFEAKNGGNAKFLTILEEKKRLL</sequence>
<dbReference type="AlphaFoldDB" id="A0AA86N4P4"/>
<gene>
    <name evidence="2" type="ORF">HINF_LOCUS15900</name>
    <name evidence="1" type="ORF">HINF_LOCUS445</name>
</gene>
<proteinExistence type="predicted"/>